<dbReference type="InParanoid" id="A0A3Q0FW83"/>
<evidence type="ECO:0000256" key="1">
    <source>
        <dbReference type="ARBA" id="ARBA00010090"/>
    </source>
</evidence>
<dbReference type="InterPro" id="IPR029463">
    <property type="entry name" value="Lys_MEP"/>
</dbReference>
<dbReference type="SUPFAM" id="SSF55486">
    <property type="entry name" value="Metalloproteases ('zincins'), catalytic domain"/>
    <property type="match status" value="1"/>
</dbReference>
<dbReference type="GO" id="GO:0042157">
    <property type="term" value="P:lipoprotein metabolic process"/>
    <property type="evidence" value="ECO:0007669"/>
    <property type="project" value="InterPro"/>
</dbReference>
<feature type="region of interest" description="Disordered" evidence="3">
    <location>
        <begin position="1"/>
        <end position="27"/>
    </location>
</feature>
<dbReference type="PANTHER" id="PTHR14096">
    <property type="entry name" value="APOLIPOPROTEIN L"/>
    <property type="match status" value="1"/>
</dbReference>
<dbReference type="GO" id="GO:0004222">
    <property type="term" value="F:metalloendopeptidase activity"/>
    <property type="evidence" value="ECO:0007669"/>
    <property type="project" value="InterPro"/>
</dbReference>
<protein>
    <submittedName>
        <fullName evidence="6">Uncharacterized protein LOC112548545</fullName>
    </submittedName>
</protein>
<evidence type="ECO:0000256" key="3">
    <source>
        <dbReference type="SAM" id="MobiDB-lite"/>
    </source>
</evidence>
<keyword evidence="2" id="KW-0175">Coiled coil</keyword>
<evidence type="ECO:0000313" key="6">
    <source>
        <dbReference type="RefSeq" id="XP_025050415.1"/>
    </source>
</evidence>
<dbReference type="Pfam" id="PF14521">
    <property type="entry name" value="Aspzincin_M35"/>
    <property type="match status" value="1"/>
</dbReference>
<name>A0A3Q0FW83_ALLSI</name>
<dbReference type="GO" id="GO:0016020">
    <property type="term" value="C:membrane"/>
    <property type="evidence" value="ECO:0007669"/>
    <property type="project" value="TreeGrafter"/>
</dbReference>
<dbReference type="Gene3D" id="3.40.390.10">
    <property type="entry name" value="Collagenase (Catalytic Domain)"/>
    <property type="match status" value="1"/>
</dbReference>
<dbReference type="InterPro" id="IPR008405">
    <property type="entry name" value="ApoL"/>
</dbReference>
<dbReference type="RefSeq" id="XP_025050415.1">
    <property type="nucleotide sequence ID" value="XM_025194630.1"/>
</dbReference>
<dbReference type="SMART" id="SM01351">
    <property type="entry name" value="Aspzincin_M35"/>
    <property type="match status" value="1"/>
</dbReference>
<dbReference type="InterPro" id="IPR024079">
    <property type="entry name" value="MetalloPept_cat_dom_sf"/>
</dbReference>
<dbReference type="PANTHER" id="PTHR14096:SF28">
    <property type="entry name" value="APOLIPOPROTEIN L, 1-RELATED"/>
    <property type="match status" value="1"/>
</dbReference>
<sequence>MSSQETIVCGKEENQRKSHISEQDGKSHIPLTEDKARIAEAARQSALEILRDALKKKDRVLMETPRDLISCDSERPQFWMERFGVLTEQRVRDLISVLEAAKFMGDPSREKTRAYVYTESGDRTIYLYPPFWKGPSYLRKKWQWGTLIHEASHFLGADDITYEPVRISVACKGLIVKNSSTDPNSLDYVPLANAMVNASNIQYEFELTLRHGGYYIWGRYSCCGETARNSVCERAVPDEFLTSPNNGSKLEARNIDEILRDELLRARDRLKKHIADLRATADAVDKANREATKATGAGKAAALTSVASALLGVGLAPFTFGASLAASFTGLGVLTAGTVTSKAATTRAMKQSLDKQEEFLKLLRQCLDEVRLIRRYMQLLSVQVQETTSSHVTHVATTSHVPTSVRLDPDIFSTVMNYLELKDTKSELAAKMREAAAKLEEVIEQVNKMQETLTE</sequence>
<keyword evidence="5" id="KW-1185">Reference proteome</keyword>
<dbReference type="STRING" id="38654.A0A3Q0FW83"/>
<feature type="compositionally biased region" description="Basic and acidic residues" evidence="3">
    <location>
        <begin position="10"/>
        <end position="27"/>
    </location>
</feature>
<dbReference type="GO" id="GO:0008289">
    <property type="term" value="F:lipid binding"/>
    <property type="evidence" value="ECO:0007669"/>
    <property type="project" value="InterPro"/>
</dbReference>
<dbReference type="GeneID" id="112548545"/>
<dbReference type="Pfam" id="PF05461">
    <property type="entry name" value="ApoL"/>
    <property type="match status" value="1"/>
</dbReference>
<organism evidence="5 6">
    <name type="scientific">Alligator sinensis</name>
    <name type="common">Chinese alligator</name>
    <dbReference type="NCBI Taxonomy" id="38654"/>
    <lineage>
        <taxon>Eukaryota</taxon>
        <taxon>Metazoa</taxon>
        <taxon>Chordata</taxon>
        <taxon>Craniata</taxon>
        <taxon>Vertebrata</taxon>
        <taxon>Euteleostomi</taxon>
        <taxon>Archelosauria</taxon>
        <taxon>Archosauria</taxon>
        <taxon>Crocodylia</taxon>
        <taxon>Alligatoridae</taxon>
        <taxon>Alligatorinae</taxon>
        <taxon>Alligator</taxon>
    </lineage>
</organism>
<dbReference type="KEGG" id="asn:112548545"/>
<dbReference type="GO" id="GO:0005576">
    <property type="term" value="C:extracellular region"/>
    <property type="evidence" value="ECO:0007669"/>
    <property type="project" value="InterPro"/>
</dbReference>
<dbReference type="GO" id="GO:0006869">
    <property type="term" value="P:lipid transport"/>
    <property type="evidence" value="ECO:0007669"/>
    <property type="project" value="InterPro"/>
</dbReference>
<evidence type="ECO:0000259" key="4">
    <source>
        <dbReference type="SMART" id="SM01351"/>
    </source>
</evidence>
<comment type="similarity">
    <text evidence="1">Belongs to the apolipoprotein L family.</text>
</comment>
<feature type="domain" description="Lysine-specific metallo-endopeptidase" evidence="4">
    <location>
        <begin position="66"/>
        <end position="206"/>
    </location>
</feature>
<dbReference type="AlphaFoldDB" id="A0A3Q0FW83"/>
<evidence type="ECO:0000256" key="2">
    <source>
        <dbReference type="SAM" id="Coils"/>
    </source>
</evidence>
<evidence type="ECO:0000313" key="5">
    <source>
        <dbReference type="Proteomes" id="UP000189705"/>
    </source>
</evidence>
<gene>
    <name evidence="6" type="primary">LOC112548545</name>
</gene>
<accession>A0A3Q0FW83</accession>
<reference evidence="6" key="1">
    <citation type="submission" date="2025-08" db="UniProtKB">
        <authorList>
            <consortium name="RefSeq"/>
        </authorList>
    </citation>
    <scope>IDENTIFICATION</scope>
</reference>
<proteinExistence type="inferred from homology"/>
<feature type="coiled-coil region" evidence="2">
    <location>
        <begin position="418"/>
        <end position="452"/>
    </location>
</feature>
<dbReference type="Proteomes" id="UP000189705">
    <property type="component" value="Unplaced"/>
</dbReference>